<accession>A0AA45WP95</accession>
<feature type="transmembrane region" description="Helical" evidence="1">
    <location>
        <begin position="20"/>
        <end position="46"/>
    </location>
</feature>
<feature type="transmembrane region" description="Helical" evidence="1">
    <location>
        <begin position="146"/>
        <end position="166"/>
    </location>
</feature>
<reference evidence="2" key="1">
    <citation type="submission" date="2017-05" db="EMBL/GenBank/DDBJ databases">
        <authorList>
            <person name="Varghese N."/>
            <person name="Submissions S."/>
        </authorList>
    </citation>
    <scope>NUCLEOTIDE SEQUENCE</scope>
    <source>
        <strain evidence="2">DSM 18763</strain>
    </source>
</reference>
<keyword evidence="3" id="KW-1185">Reference proteome</keyword>
<keyword evidence="1" id="KW-0472">Membrane</keyword>
<dbReference type="PANTHER" id="PTHR31721">
    <property type="entry name" value="OS06G0710300 PROTEIN"/>
    <property type="match status" value="1"/>
</dbReference>
<comment type="caution">
    <text evidence="2">The sequence shown here is derived from an EMBL/GenBank/DDBJ whole genome shotgun (WGS) entry which is preliminary data.</text>
</comment>
<dbReference type="Pfam" id="PF03350">
    <property type="entry name" value="UPF0114"/>
    <property type="match status" value="1"/>
</dbReference>
<evidence type="ECO:0000313" key="2">
    <source>
        <dbReference type="EMBL" id="SMP20304.1"/>
    </source>
</evidence>
<gene>
    <name evidence="2" type="ORF">SAMN06264868_12027</name>
</gene>
<protein>
    <submittedName>
        <fullName evidence="2">Uncharacterized membrane protein YqhA</fullName>
    </submittedName>
</protein>
<keyword evidence="1" id="KW-1133">Transmembrane helix</keyword>
<evidence type="ECO:0000256" key="1">
    <source>
        <dbReference type="SAM" id="Phobius"/>
    </source>
</evidence>
<feature type="transmembrane region" description="Helical" evidence="1">
    <location>
        <begin position="66"/>
        <end position="90"/>
    </location>
</feature>
<dbReference type="PANTHER" id="PTHR31721:SF4">
    <property type="entry name" value="OS06G0710300 PROTEIN"/>
    <property type="match status" value="1"/>
</dbReference>
<dbReference type="AlphaFoldDB" id="A0AA45WP95"/>
<dbReference type="RefSeq" id="WP_265134797.1">
    <property type="nucleotide sequence ID" value="NZ_FXTX01000020.1"/>
</dbReference>
<proteinExistence type="predicted"/>
<name>A0AA45WP95_9AQUI</name>
<sequence>MRKLEQIIERILWESRLMIFLAVIAAIVAALILVVIGTYDIIQILIEMGHAFSDKELYESFHKDAITHIISAIDAYLISTVLLIFGIGLYELFISKIDYAENDTRSSRILIVHSLDQLKDKLAKVIVMVLIVTYFKHAVSIKYEDILSLLYLGAGIILIALAIYFLGKNHHEEKGE</sequence>
<dbReference type="InterPro" id="IPR005134">
    <property type="entry name" value="UPF0114"/>
</dbReference>
<keyword evidence="1" id="KW-0812">Transmembrane</keyword>
<dbReference type="PIRSF" id="PIRSF026509">
    <property type="entry name" value="UCP026509"/>
    <property type="match status" value="1"/>
</dbReference>
<dbReference type="EMBL" id="FXTX01000020">
    <property type="protein sequence ID" value="SMP20304.1"/>
    <property type="molecule type" value="Genomic_DNA"/>
</dbReference>
<evidence type="ECO:0000313" key="3">
    <source>
        <dbReference type="Proteomes" id="UP001157947"/>
    </source>
</evidence>
<organism evidence="2 3">
    <name type="scientific">Venenivibrio stagnispumantis</name>
    <dbReference type="NCBI Taxonomy" id="407998"/>
    <lineage>
        <taxon>Bacteria</taxon>
        <taxon>Pseudomonadati</taxon>
        <taxon>Aquificota</taxon>
        <taxon>Aquificia</taxon>
        <taxon>Aquificales</taxon>
        <taxon>Hydrogenothermaceae</taxon>
        <taxon>Venenivibrio</taxon>
    </lineage>
</organism>
<dbReference type="Proteomes" id="UP001157947">
    <property type="component" value="Unassembled WGS sequence"/>
</dbReference>